<sequence length="212" mass="23735">DLHILDVGCGTGLYAKAMLDHGVGRMSLIDASQDMLNVASSKLATEVIPHLDSGNDRTFPNATCLLKEANRCLKKNGIVAITTILPENTTNYWYLNLHPEHTQRCYQVSSSLDEFETMFSKSGLQSIRKLTFLGPGIISYKNIINSNAYLDQSWVNAACVYELTTDKVMKAIHEKVHRIVQSGMWQQWMQENDSTEELGGVTLLVCQRGHKD</sequence>
<proteinExistence type="predicted"/>
<dbReference type="Gene3D" id="3.40.50.150">
    <property type="entry name" value="Vaccinia Virus protein VP39"/>
    <property type="match status" value="2"/>
</dbReference>
<feature type="domain" description="Methyltransferase" evidence="1">
    <location>
        <begin position="4"/>
        <end position="45"/>
    </location>
</feature>
<gene>
    <name evidence="2" type="ORF">MAR_034468</name>
</gene>
<dbReference type="SUPFAM" id="SSF53335">
    <property type="entry name" value="S-adenosyl-L-methionine-dependent methyltransferases"/>
    <property type="match status" value="1"/>
</dbReference>
<name>A0ABY7GFQ6_MYAAR</name>
<protein>
    <recommendedName>
        <fullName evidence="1">Methyltransferase domain-containing protein</fullName>
    </recommendedName>
</protein>
<dbReference type="InterPro" id="IPR029063">
    <property type="entry name" value="SAM-dependent_MTases_sf"/>
</dbReference>
<dbReference type="InterPro" id="IPR041698">
    <property type="entry name" value="Methyltransf_25"/>
</dbReference>
<dbReference type="Proteomes" id="UP001164746">
    <property type="component" value="Chromosome 17"/>
</dbReference>
<feature type="non-terminal residue" evidence="2">
    <location>
        <position position="1"/>
    </location>
</feature>
<evidence type="ECO:0000313" key="2">
    <source>
        <dbReference type="EMBL" id="WAR31926.1"/>
    </source>
</evidence>
<accession>A0ABY7GFQ6</accession>
<organism evidence="2 3">
    <name type="scientific">Mya arenaria</name>
    <name type="common">Soft-shell clam</name>
    <dbReference type="NCBI Taxonomy" id="6604"/>
    <lineage>
        <taxon>Eukaryota</taxon>
        <taxon>Metazoa</taxon>
        <taxon>Spiralia</taxon>
        <taxon>Lophotrochozoa</taxon>
        <taxon>Mollusca</taxon>
        <taxon>Bivalvia</taxon>
        <taxon>Autobranchia</taxon>
        <taxon>Heteroconchia</taxon>
        <taxon>Euheterodonta</taxon>
        <taxon>Imparidentia</taxon>
        <taxon>Neoheterodontei</taxon>
        <taxon>Myida</taxon>
        <taxon>Myoidea</taxon>
        <taxon>Myidae</taxon>
        <taxon>Mya</taxon>
    </lineage>
</organism>
<reference evidence="2" key="1">
    <citation type="submission" date="2022-11" db="EMBL/GenBank/DDBJ databases">
        <title>Centuries of genome instability and evolution in soft-shell clam transmissible cancer (bioRxiv).</title>
        <authorList>
            <person name="Hart S.F.M."/>
            <person name="Yonemitsu M.A."/>
            <person name="Giersch R.M."/>
            <person name="Beal B.F."/>
            <person name="Arriagada G."/>
            <person name="Davis B.W."/>
            <person name="Ostrander E.A."/>
            <person name="Goff S.P."/>
            <person name="Metzger M.J."/>
        </authorList>
    </citation>
    <scope>NUCLEOTIDE SEQUENCE</scope>
    <source>
        <strain evidence="2">MELC-2E11</strain>
        <tissue evidence="2">Siphon/mantle</tissue>
    </source>
</reference>
<dbReference type="Pfam" id="PF13649">
    <property type="entry name" value="Methyltransf_25"/>
    <property type="match status" value="1"/>
</dbReference>
<evidence type="ECO:0000313" key="3">
    <source>
        <dbReference type="Proteomes" id="UP001164746"/>
    </source>
</evidence>
<dbReference type="CDD" id="cd02440">
    <property type="entry name" value="AdoMet_MTases"/>
    <property type="match status" value="1"/>
</dbReference>
<dbReference type="EMBL" id="CP111028">
    <property type="protein sequence ID" value="WAR31926.1"/>
    <property type="molecule type" value="Genomic_DNA"/>
</dbReference>
<evidence type="ECO:0000259" key="1">
    <source>
        <dbReference type="Pfam" id="PF13649"/>
    </source>
</evidence>
<keyword evidence="3" id="KW-1185">Reference proteome</keyword>